<name>A0A2T8HH83_9SPHI</name>
<keyword evidence="3" id="KW-1185">Reference proteome</keyword>
<dbReference type="Gene3D" id="3.40.50.1580">
    <property type="entry name" value="Nucleoside phosphorylase domain"/>
    <property type="match status" value="1"/>
</dbReference>
<proteinExistence type="predicted"/>
<evidence type="ECO:0000313" key="3">
    <source>
        <dbReference type="Proteomes" id="UP000245627"/>
    </source>
</evidence>
<dbReference type="GO" id="GO:0009116">
    <property type="term" value="P:nucleoside metabolic process"/>
    <property type="evidence" value="ECO:0007669"/>
    <property type="project" value="InterPro"/>
</dbReference>
<dbReference type="AlphaFoldDB" id="A0A2T8HH83"/>
<evidence type="ECO:0000259" key="1">
    <source>
        <dbReference type="Pfam" id="PF01048"/>
    </source>
</evidence>
<sequence length="213" mass="23806">MILHQDIETIILVANKSELSFTTTDKSTFIYEIGVGKVNALLSLATLYEDIKELGIAPLLLNVGTVGSTRHPVGHVLYPAYYAQGDAYTDGFFLENTLFLRGQGLIESIPMDEFPYEEALLTSDRFINVTTAFYQDIKHFDPLAFDMEGYALASFCYQKNLPFHSIKIVSDNCDGTVKDWESILSEISGRLGNILDQFMRSLDQGKMATSSVF</sequence>
<protein>
    <recommendedName>
        <fullName evidence="1">Nucleoside phosphorylase domain-containing protein</fullName>
    </recommendedName>
</protein>
<feature type="domain" description="Nucleoside phosphorylase" evidence="1">
    <location>
        <begin position="25"/>
        <end position="198"/>
    </location>
</feature>
<dbReference type="InterPro" id="IPR035994">
    <property type="entry name" value="Nucleoside_phosphorylase_sf"/>
</dbReference>
<dbReference type="InterPro" id="IPR000845">
    <property type="entry name" value="Nucleoside_phosphorylase_d"/>
</dbReference>
<evidence type="ECO:0000313" key="2">
    <source>
        <dbReference type="EMBL" id="PVH24780.1"/>
    </source>
</evidence>
<dbReference type="GO" id="GO:0003824">
    <property type="term" value="F:catalytic activity"/>
    <property type="evidence" value="ECO:0007669"/>
    <property type="project" value="InterPro"/>
</dbReference>
<dbReference type="Pfam" id="PF01048">
    <property type="entry name" value="PNP_UDP_1"/>
    <property type="match status" value="1"/>
</dbReference>
<dbReference type="Proteomes" id="UP000245627">
    <property type="component" value="Unassembled WGS sequence"/>
</dbReference>
<dbReference type="OrthoDB" id="997641at2"/>
<gene>
    <name evidence="2" type="ORF">DC487_11710</name>
</gene>
<dbReference type="RefSeq" id="WP_116776161.1">
    <property type="nucleotide sequence ID" value="NZ_QDKG01000004.1"/>
</dbReference>
<organism evidence="2 3">
    <name type="scientific">Sphingobacterium corticibacter</name>
    <dbReference type="NCBI Taxonomy" id="2171749"/>
    <lineage>
        <taxon>Bacteria</taxon>
        <taxon>Pseudomonadati</taxon>
        <taxon>Bacteroidota</taxon>
        <taxon>Sphingobacteriia</taxon>
        <taxon>Sphingobacteriales</taxon>
        <taxon>Sphingobacteriaceae</taxon>
        <taxon>Sphingobacterium</taxon>
    </lineage>
</organism>
<comment type="caution">
    <text evidence="2">The sequence shown here is derived from an EMBL/GenBank/DDBJ whole genome shotgun (WGS) entry which is preliminary data.</text>
</comment>
<dbReference type="SUPFAM" id="SSF53167">
    <property type="entry name" value="Purine and uridine phosphorylases"/>
    <property type="match status" value="1"/>
</dbReference>
<accession>A0A2T8HH83</accession>
<reference evidence="2 3" key="1">
    <citation type="submission" date="2018-04" db="EMBL/GenBank/DDBJ databases">
        <title>Sphingobacterium cortibacter sp. nov.</title>
        <authorList>
            <person name="Li Y."/>
        </authorList>
    </citation>
    <scope>NUCLEOTIDE SEQUENCE [LARGE SCALE GENOMIC DNA]</scope>
    <source>
        <strain evidence="2 3">2c-3</strain>
    </source>
</reference>
<dbReference type="EMBL" id="QDKG01000004">
    <property type="protein sequence ID" value="PVH24780.1"/>
    <property type="molecule type" value="Genomic_DNA"/>
</dbReference>